<sequence>MNHNPLKSLNSFSVRHSVSLSALSGDFLTYVELMYPVEITLNLIKEKKEPRFDYRSYRCSFFQRGKRVADIVTEAPIIPMNLFQIIRDIPLARGALFKPIESKKIELSVTTENVGTEIIRVSLISLDEITTVGKCSAPGDTTSELSLITPGLKKLDIGPAIASDHGHMTVWRPAGTATFPPNVIKEFIKNYCVTTGD</sequence>
<evidence type="ECO:0000313" key="1">
    <source>
        <dbReference type="EMBL" id="NHO55457.1"/>
    </source>
</evidence>
<accession>A0A967BF71</accession>
<proteinExistence type="predicted"/>
<name>A0A967BF71_9PROT</name>
<dbReference type="EMBL" id="WOTH01000106">
    <property type="protein sequence ID" value="NHO55457.1"/>
    <property type="molecule type" value="Genomic_DNA"/>
</dbReference>
<dbReference type="Proteomes" id="UP000597459">
    <property type="component" value="Unassembled WGS sequence"/>
</dbReference>
<organism evidence="1 2">
    <name type="scientific">Acetobacter estunensis</name>
    <dbReference type="NCBI Taxonomy" id="104097"/>
    <lineage>
        <taxon>Bacteria</taxon>
        <taxon>Pseudomonadati</taxon>
        <taxon>Pseudomonadota</taxon>
        <taxon>Alphaproteobacteria</taxon>
        <taxon>Acetobacterales</taxon>
        <taxon>Acetobacteraceae</taxon>
        <taxon>Acetobacter</taxon>
    </lineage>
</organism>
<keyword evidence="2" id="KW-1185">Reference proteome</keyword>
<protein>
    <submittedName>
        <fullName evidence="1">Uncharacterized protein</fullName>
    </submittedName>
</protein>
<comment type="caution">
    <text evidence="1">The sequence shown here is derived from an EMBL/GenBank/DDBJ whole genome shotgun (WGS) entry which is preliminary data.</text>
</comment>
<evidence type="ECO:0000313" key="2">
    <source>
        <dbReference type="Proteomes" id="UP000597459"/>
    </source>
</evidence>
<reference evidence="1" key="1">
    <citation type="submission" date="2019-11" db="EMBL/GenBank/DDBJ databases">
        <title>Description of new Acetobacter species.</title>
        <authorList>
            <person name="Cleenwerck I."/>
            <person name="Sombolestani A.S."/>
        </authorList>
    </citation>
    <scope>NUCLEOTIDE SEQUENCE</scope>
    <source>
        <strain evidence="1">LMG 1626</strain>
    </source>
</reference>
<gene>
    <name evidence="1" type="ORF">GOB87_16300</name>
</gene>
<dbReference type="AlphaFoldDB" id="A0A967BF71"/>